<keyword evidence="5 8" id="KW-0378">Hydrolase</keyword>
<dbReference type="PRINTS" id="PR00722">
    <property type="entry name" value="CHYMOTRYPSIN"/>
</dbReference>
<feature type="non-terminal residue" evidence="10">
    <location>
        <position position="1"/>
    </location>
</feature>
<dbReference type="FunFam" id="2.40.10.10:FF:000003">
    <property type="entry name" value="Transmembrane serine protease 3"/>
    <property type="match status" value="1"/>
</dbReference>
<dbReference type="AlphaFoldDB" id="A0A7L0EFZ7"/>
<keyword evidence="11" id="KW-1185">Reference proteome</keyword>
<evidence type="ECO:0000256" key="5">
    <source>
        <dbReference type="ARBA" id="ARBA00022801"/>
    </source>
</evidence>
<feature type="non-terminal residue" evidence="10">
    <location>
        <position position="242"/>
    </location>
</feature>
<keyword evidence="4 8" id="KW-0645">Protease</keyword>
<evidence type="ECO:0000256" key="4">
    <source>
        <dbReference type="ARBA" id="ARBA00022670"/>
    </source>
</evidence>
<evidence type="ECO:0000259" key="9">
    <source>
        <dbReference type="PROSITE" id="PS50240"/>
    </source>
</evidence>
<evidence type="ECO:0000256" key="6">
    <source>
        <dbReference type="ARBA" id="ARBA00022825"/>
    </source>
</evidence>
<evidence type="ECO:0000313" key="11">
    <source>
        <dbReference type="Proteomes" id="UP000550660"/>
    </source>
</evidence>
<name>A0A7L0EFZ7_TROML</name>
<protein>
    <recommendedName>
        <fullName evidence="3">Acrosin</fullName>
        <ecNumber evidence="2">3.4.21.10</ecNumber>
    </recommendedName>
</protein>
<dbReference type="EC" id="3.4.21.10" evidence="2"/>
<dbReference type="GO" id="GO:0007340">
    <property type="term" value="P:acrosome reaction"/>
    <property type="evidence" value="ECO:0007669"/>
    <property type="project" value="TreeGrafter"/>
</dbReference>
<keyword evidence="7" id="KW-1015">Disulfide bond</keyword>
<dbReference type="Proteomes" id="UP000550660">
    <property type="component" value="Unassembled WGS sequence"/>
</dbReference>
<dbReference type="InterPro" id="IPR001254">
    <property type="entry name" value="Trypsin_dom"/>
</dbReference>
<dbReference type="InterPro" id="IPR001314">
    <property type="entry name" value="Peptidase_S1A"/>
</dbReference>
<comment type="catalytic activity">
    <reaction evidence="1">
        <text>Preferential cleavage: Arg-|-Xaa, Lys-|-Xaa.</text>
        <dbReference type="EC" id="3.4.21.10"/>
    </reaction>
</comment>
<dbReference type="InterPro" id="IPR018114">
    <property type="entry name" value="TRYPSIN_HIS"/>
</dbReference>
<reference evidence="10 11" key="1">
    <citation type="submission" date="2019-09" db="EMBL/GenBank/DDBJ databases">
        <title>Bird 10,000 Genomes (B10K) Project - Family phase.</title>
        <authorList>
            <person name="Zhang G."/>
        </authorList>
    </citation>
    <scope>NUCLEOTIDE SEQUENCE [LARGE SCALE GENOMIC DNA]</scope>
    <source>
        <strain evidence="10">B10K-DU-007-40</strain>
        <tissue evidence="10">Mixed tissue sample</tissue>
    </source>
</reference>
<gene>
    <name evidence="10" type="primary">Acr_0</name>
    <name evidence="10" type="ORF">TROMEL_R00735</name>
</gene>
<evidence type="ECO:0000256" key="7">
    <source>
        <dbReference type="ARBA" id="ARBA00023157"/>
    </source>
</evidence>
<dbReference type="InterPro" id="IPR009003">
    <property type="entry name" value="Peptidase_S1_PA"/>
</dbReference>
<sequence>RVVGGKDAQPGAWPWIVSIQDPSRPGTGHVCGGSLISTQWVLTAAHCFMYARHINKWRVVVGATRLSKPGPETQVRHIKQLIVHKHYNNITESNDIALLELENPVHCGYYVQLACVPKASLRMKSLKTCYVSGWGHTYEGSEETTDGLQEAKVRLVKLKVCNSSRWYDGAIHTNNVCAGYARGGIDTCQGDSGGPLVCKDMKADYFWLVGVTSWGRGCGRAQQPGVYTSTRHFHDWIEVQMG</sequence>
<dbReference type="PROSITE" id="PS00135">
    <property type="entry name" value="TRYPSIN_SER"/>
    <property type="match status" value="1"/>
</dbReference>
<evidence type="ECO:0000256" key="3">
    <source>
        <dbReference type="ARBA" id="ARBA00017161"/>
    </source>
</evidence>
<dbReference type="GO" id="GO:0006508">
    <property type="term" value="P:proteolysis"/>
    <property type="evidence" value="ECO:0007669"/>
    <property type="project" value="UniProtKB-KW"/>
</dbReference>
<dbReference type="SUPFAM" id="SSF50494">
    <property type="entry name" value="Trypsin-like serine proteases"/>
    <property type="match status" value="1"/>
</dbReference>
<dbReference type="OrthoDB" id="6339452at2759"/>
<dbReference type="EMBL" id="VXAG01000836">
    <property type="protein sequence ID" value="NXJ81681.1"/>
    <property type="molecule type" value="Genomic_DNA"/>
</dbReference>
<organism evidence="10 11">
    <name type="scientific">Trogon melanurus</name>
    <name type="common">Black-tailed trogon</name>
    <dbReference type="NCBI Taxonomy" id="56311"/>
    <lineage>
        <taxon>Eukaryota</taxon>
        <taxon>Metazoa</taxon>
        <taxon>Chordata</taxon>
        <taxon>Craniata</taxon>
        <taxon>Vertebrata</taxon>
        <taxon>Euteleostomi</taxon>
        <taxon>Archelosauria</taxon>
        <taxon>Archosauria</taxon>
        <taxon>Dinosauria</taxon>
        <taxon>Saurischia</taxon>
        <taxon>Theropoda</taxon>
        <taxon>Coelurosauria</taxon>
        <taxon>Aves</taxon>
        <taxon>Neognathae</taxon>
        <taxon>Neoaves</taxon>
        <taxon>Telluraves</taxon>
        <taxon>Coraciimorphae</taxon>
        <taxon>Trogoniformes</taxon>
        <taxon>Trogonidae</taxon>
        <taxon>Trogon</taxon>
    </lineage>
</organism>
<dbReference type="GO" id="GO:0004252">
    <property type="term" value="F:serine-type endopeptidase activity"/>
    <property type="evidence" value="ECO:0007669"/>
    <property type="project" value="InterPro"/>
</dbReference>
<proteinExistence type="predicted"/>
<dbReference type="PROSITE" id="PS50240">
    <property type="entry name" value="TRYPSIN_DOM"/>
    <property type="match status" value="1"/>
</dbReference>
<dbReference type="InterPro" id="IPR043504">
    <property type="entry name" value="Peptidase_S1_PA_chymotrypsin"/>
</dbReference>
<dbReference type="CDD" id="cd00190">
    <property type="entry name" value="Tryp_SPc"/>
    <property type="match status" value="1"/>
</dbReference>
<dbReference type="Gene3D" id="2.40.10.10">
    <property type="entry name" value="Trypsin-like serine proteases"/>
    <property type="match status" value="2"/>
</dbReference>
<dbReference type="Pfam" id="PF00089">
    <property type="entry name" value="Trypsin"/>
    <property type="match status" value="1"/>
</dbReference>
<evidence type="ECO:0000313" key="10">
    <source>
        <dbReference type="EMBL" id="NXJ81681.1"/>
    </source>
</evidence>
<accession>A0A7L0EFZ7</accession>
<keyword evidence="6 8" id="KW-0720">Serine protease</keyword>
<dbReference type="SMART" id="SM00020">
    <property type="entry name" value="Tryp_SPc"/>
    <property type="match status" value="1"/>
</dbReference>
<dbReference type="PROSITE" id="PS00134">
    <property type="entry name" value="TRYPSIN_HIS"/>
    <property type="match status" value="1"/>
</dbReference>
<dbReference type="PANTHER" id="PTHR24252:SF8">
    <property type="entry name" value="ACROSIN"/>
    <property type="match status" value="1"/>
</dbReference>
<dbReference type="PANTHER" id="PTHR24252">
    <property type="entry name" value="ACROSIN-RELATED"/>
    <property type="match status" value="1"/>
</dbReference>
<evidence type="ECO:0000256" key="8">
    <source>
        <dbReference type="RuleBase" id="RU363034"/>
    </source>
</evidence>
<evidence type="ECO:0000256" key="1">
    <source>
        <dbReference type="ARBA" id="ARBA00001656"/>
    </source>
</evidence>
<comment type="caution">
    <text evidence="10">The sequence shown here is derived from an EMBL/GenBank/DDBJ whole genome shotgun (WGS) entry which is preliminary data.</text>
</comment>
<feature type="domain" description="Peptidase S1" evidence="9">
    <location>
        <begin position="2"/>
        <end position="242"/>
    </location>
</feature>
<evidence type="ECO:0000256" key="2">
    <source>
        <dbReference type="ARBA" id="ARBA00012050"/>
    </source>
</evidence>
<dbReference type="InterPro" id="IPR033116">
    <property type="entry name" value="TRYPSIN_SER"/>
</dbReference>